<sequence>MEQTTLQDALNADEIAAANELTRSWLTGRAEVPAVASGLGIWPLLAVLATGAVEATLDELLEAAGLDIGQAADVPAALLDAVKSAPALNLALAAWAGPRVTLDPDWIGGLPVDAIGALTGDAAVDKPALDAWASRNTGGLIERMPVNLEEPIELLLASALSVRTTWRTPFDERAPFRSGPWKDAGTVLTACYREAVLRVSADTAVLTVPGGDDIDVLLALGLETTPPRDVLSTLIDAAADPAWGRPATELTAEAQPIGVTLLEYPSPQPQTGPEINAIVPAFKLDSDLDLLEDAASLGLELASDDEFAQFDRLAAQRLYVSQAKQTCTAVFSATGFEAAAVTAFGMDWMGAAPPQEMHRHRAVVVTFDRPFAYLARHRPSGLILIAGWVSELGA</sequence>
<dbReference type="InterPro" id="IPR000215">
    <property type="entry name" value="Serpin_fam"/>
</dbReference>
<protein>
    <recommendedName>
        <fullName evidence="2">Serpin domain-containing protein</fullName>
    </recommendedName>
</protein>
<comment type="similarity">
    <text evidence="1">Belongs to the serpin family.</text>
</comment>
<accession>A0ABS3U2A3</accession>
<comment type="caution">
    <text evidence="3">The sequence shown here is derived from an EMBL/GenBank/DDBJ whole genome shotgun (WGS) entry which is preliminary data.</text>
</comment>
<dbReference type="PANTHER" id="PTHR11461">
    <property type="entry name" value="SERINE PROTEASE INHIBITOR, SERPIN"/>
    <property type="match status" value="1"/>
</dbReference>
<proteinExistence type="inferred from homology"/>
<keyword evidence="4" id="KW-1185">Reference proteome</keyword>
<evidence type="ECO:0000259" key="2">
    <source>
        <dbReference type="SMART" id="SM00093"/>
    </source>
</evidence>
<name>A0ABS3U2A3_9ACTN</name>
<dbReference type="Gene3D" id="2.30.39.10">
    <property type="entry name" value="Alpha-1-antitrypsin, domain 1"/>
    <property type="match status" value="1"/>
</dbReference>
<dbReference type="InterPro" id="IPR023796">
    <property type="entry name" value="Serpin_dom"/>
</dbReference>
<dbReference type="Gene3D" id="3.30.497.10">
    <property type="entry name" value="Antithrombin, subunit I, domain 2"/>
    <property type="match status" value="1"/>
</dbReference>
<reference evidence="3 4" key="1">
    <citation type="submission" date="2021-03" db="EMBL/GenBank/DDBJ databases">
        <title>Glycomyces sp. nov., a novel actinomycete isolated from soil.</title>
        <authorList>
            <person name="Yang X."/>
            <person name="Xu X."/>
        </authorList>
    </citation>
    <scope>NUCLEOTIDE SEQUENCE [LARGE SCALE GENOMIC DNA]</scope>
    <source>
        <strain evidence="3 4">NEAU-S30</strain>
    </source>
</reference>
<evidence type="ECO:0000256" key="1">
    <source>
        <dbReference type="RuleBase" id="RU000411"/>
    </source>
</evidence>
<feature type="domain" description="Serpin" evidence="2">
    <location>
        <begin position="22"/>
        <end position="392"/>
    </location>
</feature>
<dbReference type="SUPFAM" id="SSF56574">
    <property type="entry name" value="Serpins"/>
    <property type="match status" value="1"/>
</dbReference>
<organism evidence="3 4">
    <name type="scientific">Glycomyces niveus</name>
    <dbReference type="NCBI Taxonomy" id="2820287"/>
    <lineage>
        <taxon>Bacteria</taxon>
        <taxon>Bacillati</taxon>
        <taxon>Actinomycetota</taxon>
        <taxon>Actinomycetes</taxon>
        <taxon>Glycomycetales</taxon>
        <taxon>Glycomycetaceae</taxon>
        <taxon>Glycomyces</taxon>
    </lineage>
</organism>
<evidence type="ECO:0000313" key="3">
    <source>
        <dbReference type="EMBL" id="MBO3732899.1"/>
    </source>
</evidence>
<dbReference type="InterPro" id="IPR042178">
    <property type="entry name" value="Serpin_sf_1"/>
</dbReference>
<dbReference type="PANTHER" id="PTHR11461:SF211">
    <property type="entry name" value="GH10112P-RELATED"/>
    <property type="match status" value="1"/>
</dbReference>
<dbReference type="InterPro" id="IPR036186">
    <property type="entry name" value="Serpin_sf"/>
</dbReference>
<evidence type="ECO:0000313" key="4">
    <source>
        <dbReference type="Proteomes" id="UP000681341"/>
    </source>
</evidence>
<dbReference type="Pfam" id="PF00079">
    <property type="entry name" value="Serpin"/>
    <property type="match status" value="2"/>
</dbReference>
<dbReference type="SMART" id="SM00093">
    <property type="entry name" value="SERPIN"/>
    <property type="match status" value="1"/>
</dbReference>
<dbReference type="RefSeq" id="WP_208495713.1">
    <property type="nucleotide sequence ID" value="NZ_JAGFNP010000004.1"/>
</dbReference>
<dbReference type="EMBL" id="JAGFNP010000004">
    <property type="protein sequence ID" value="MBO3732899.1"/>
    <property type="molecule type" value="Genomic_DNA"/>
</dbReference>
<dbReference type="Proteomes" id="UP000681341">
    <property type="component" value="Unassembled WGS sequence"/>
</dbReference>
<gene>
    <name evidence="3" type="ORF">J5V16_08700</name>
</gene>
<dbReference type="InterPro" id="IPR042185">
    <property type="entry name" value="Serpin_sf_2"/>
</dbReference>